<protein>
    <submittedName>
        <fullName evidence="1">Uncharacterized protein</fullName>
    </submittedName>
</protein>
<gene>
    <name evidence="1" type="ORF">BWQ96_07701</name>
</gene>
<organism evidence="1 2">
    <name type="scientific">Gracilariopsis chorda</name>
    <dbReference type="NCBI Taxonomy" id="448386"/>
    <lineage>
        <taxon>Eukaryota</taxon>
        <taxon>Rhodophyta</taxon>
        <taxon>Florideophyceae</taxon>
        <taxon>Rhodymeniophycidae</taxon>
        <taxon>Gracilariales</taxon>
        <taxon>Gracilariaceae</taxon>
        <taxon>Gracilariopsis</taxon>
    </lineage>
</organism>
<dbReference type="Proteomes" id="UP000247409">
    <property type="component" value="Unassembled WGS sequence"/>
</dbReference>
<dbReference type="EMBL" id="NBIV01000158">
    <property type="protein sequence ID" value="PXF42539.1"/>
    <property type="molecule type" value="Genomic_DNA"/>
</dbReference>
<evidence type="ECO:0000313" key="2">
    <source>
        <dbReference type="Proteomes" id="UP000247409"/>
    </source>
</evidence>
<sequence>MSNRKARFECKKRSALQKMVTQAKMSCKWNKKCVAKKVRPVMWRLRKAKHGCQCVMKLKVMKKIWKSKAIKCGGHRKLFIIKYELKKTEKKINYLKKLLRPTPSFSPRWKKW</sequence>
<accession>A0A2V3IKG7</accession>
<proteinExistence type="predicted"/>
<evidence type="ECO:0000313" key="1">
    <source>
        <dbReference type="EMBL" id="PXF42539.1"/>
    </source>
</evidence>
<reference evidence="1 2" key="1">
    <citation type="journal article" date="2018" name="Mol. Biol. Evol.">
        <title>Analysis of the draft genome of the red seaweed Gracilariopsis chorda provides insights into genome size evolution in Rhodophyta.</title>
        <authorList>
            <person name="Lee J."/>
            <person name="Yang E.C."/>
            <person name="Graf L."/>
            <person name="Yang J.H."/>
            <person name="Qiu H."/>
            <person name="Zel Zion U."/>
            <person name="Chan C.X."/>
            <person name="Stephens T.G."/>
            <person name="Weber A.P.M."/>
            <person name="Boo G.H."/>
            <person name="Boo S.M."/>
            <person name="Kim K.M."/>
            <person name="Shin Y."/>
            <person name="Jung M."/>
            <person name="Lee S.J."/>
            <person name="Yim H.S."/>
            <person name="Lee J.H."/>
            <person name="Bhattacharya D."/>
            <person name="Yoon H.S."/>
        </authorList>
    </citation>
    <scope>NUCLEOTIDE SEQUENCE [LARGE SCALE GENOMIC DNA]</scope>
    <source>
        <strain evidence="1 2">SKKU-2015</strain>
        <tissue evidence="1">Whole body</tissue>
    </source>
</reference>
<name>A0A2V3IKG7_9FLOR</name>
<keyword evidence="2" id="KW-1185">Reference proteome</keyword>
<dbReference type="AlphaFoldDB" id="A0A2V3IKG7"/>
<comment type="caution">
    <text evidence="1">The sequence shown here is derived from an EMBL/GenBank/DDBJ whole genome shotgun (WGS) entry which is preliminary data.</text>
</comment>